<comment type="subcellular location">
    <subcellularLocation>
        <location evidence="2">Membrane</location>
        <topology evidence="2">Multi-pass membrane protein</topology>
    </subcellularLocation>
</comment>
<evidence type="ECO:0000313" key="10">
    <source>
        <dbReference type="Proteomes" id="UP001292084"/>
    </source>
</evidence>
<comment type="similarity">
    <text evidence="3">Belongs to the peptidase M50B family.</text>
</comment>
<dbReference type="Pfam" id="PF02163">
    <property type="entry name" value="Peptidase_M50"/>
    <property type="match status" value="1"/>
</dbReference>
<feature type="transmembrane region" description="Helical" evidence="7">
    <location>
        <begin position="161"/>
        <end position="178"/>
    </location>
</feature>
<comment type="caution">
    <text evidence="9">The sequence shown here is derived from an EMBL/GenBank/DDBJ whole genome shotgun (WGS) entry which is preliminary data.</text>
</comment>
<reference evidence="9 10" key="1">
    <citation type="submission" date="2023-12" db="EMBL/GenBank/DDBJ databases">
        <title>Jeotgalibacillus haloalkaliphilus sp. nov., a novel salt-tolerant bacteria, isolated from the estuary of the Fenhe River into the Yellow River.</title>
        <authorList>
            <person name="Li Y."/>
        </authorList>
    </citation>
    <scope>NUCLEOTIDE SEQUENCE [LARGE SCALE GENOMIC DNA]</scope>
    <source>
        <strain evidence="9 10">HH7-29</strain>
    </source>
</reference>
<proteinExistence type="inferred from homology"/>
<keyword evidence="6 7" id="KW-0472">Membrane</keyword>
<protein>
    <submittedName>
        <fullName evidence="9">M50 family metallopeptidase</fullName>
    </submittedName>
</protein>
<feature type="transmembrane region" description="Helical" evidence="7">
    <location>
        <begin position="21"/>
        <end position="38"/>
    </location>
</feature>
<feature type="transmembrane region" description="Helical" evidence="7">
    <location>
        <begin position="134"/>
        <end position="155"/>
    </location>
</feature>
<dbReference type="Proteomes" id="UP001292084">
    <property type="component" value="Unassembled WGS sequence"/>
</dbReference>
<name>A0ABU5KHS2_9BACL</name>
<keyword evidence="4 7" id="KW-0812">Transmembrane</keyword>
<dbReference type="EMBL" id="JAXQNN010000001">
    <property type="protein sequence ID" value="MDZ5710780.1"/>
    <property type="molecule type" value="Genomic_DNA"/>
</dbReference>
<evidence type="ECO:0000256" key="1">
    <source>
        <dbReference type="ARBA" id="ARBA00001947"/>
    </source>
</evidence>
<evidence type="ECO:0000256" key="3">
    <source>
        <dbReference type="ARBA" id="ARBA00007931"/>
    </source>
</evidence>
<feature type="transmembrane region" description="Helical" evidence="7">
    <location>
        <begin position="44"/>
        <end position="66"/>
    </location>
</feature>
<accession>A0ABU5KHS2</accession>
<feature type="domain" description="Peptidase M50" evidence="8">
    <location>
        <begin position="56"/>
        <end position="214"/>
    </location>
</feature>
<evidence type="ECO:0000313" key="9">
    <source>
        <dbReference type="EMBL" id="MDZ5710780.1"/>
    </source>
</evidence>
<keyword evidence="10" id="KW-1185">Reference proteome</keyword>
<sequence>MTQFTEKETVQPKSKFRTQGVQALFGLSMGVLISSFMLREEVSITILSVLFILLIAVISFVVSLMIHETGHAVGGKLGGMEVMNLSYGPFVYAKVKGKSRFFFKLPALGYIGRAMMRFTDAISEDEMRKKLLRLIYAGPVSNIVTGGIALVIAFFVWPSGALLTFALVSLFLGLTNLANVETPTGVQTDGRMISLLKGKEPGAEVIFVSYQLLQEDPTGTGNWKQQTILKVEEVMKRYPEWPLASSLLATAGPYYYQSSLERFLQLSEERAFKERTGKAAVLQDLIDTAAATGLYFAGQLHGTPDIEEKLRLISDKDEVSRYMRDAYLSIVHGETAQAIEALDQVDRAIGEWHPLYLDGAAQRKVAEVIRKRLINDQVI</sequence>
<dbReference type="RefSeq" id="WP_322419814.1">
    <property type="nucleotide sequence ID" value="NZ_JAXQNN010000001.1"/>
</dbReference>
<evidence type="ECO:0000256" key="4">
    <source>
        <dbReference type="ARBA" id="ARBA00022692"/>
    </source>
</evidence>
<evidence type="ECO:0000256" key="6">
    <source>
        <dbReference type="ARBA" id="ARBA00023136"/>
    </source>
</evidence>
<dbReference type="InterPro" id="IPR008915">
    <property type="entry name" value="Peptidase_M50"/>
</dbReference>
<dbReference type="CDD" id="cd05709">
    <property type="entry name" value="S2P-M50"/>
    <property type="match status" value="1"/>
</dbReference>
<comment type="cofactor">
    <cofactor evidence="1">
        <name>Zn(2+)</name>
        <dbReference type="ChEBI" id="CHEBI:29105"/>
    </cofactor>
</comment>
<organism evidence="9 10">
    <name type="scientific">Jeotgalibacillus haloalkalitolerans</name>
    <dbReference type="NCBI Taxonomy" id="3104292"/>
    <lineage>
        <taxon>Bacteria</taxon>
        <taxon>Bacillati</taxon>
        <taxon>Bacillota</taxon>
        <taxon>Bacilli</taxon>
        <taxon>Bacillales</taxon>
        <taxon>Caryophanaceae</taxon>
        <taxon>Jeotgalibacillus</taxon>
    </lineage>
</organism>
<gene>
    <name evidence="9" type="ORF">UFB30_01045</name>
</gene>
<keyword evidence="5 7" id="KW-1133">Transmembrane helix</keyword>
<evidence type="ECO:0000259" key="8">
    <source>
        <dbReference type="Pfam" id="PF02163"/>
    </source>
</evidence>
<evidence type="ECO:0000256" key="2">
    <source>
        <dbReference type="ARBA" id="ARBA00004141"/>
    </source>
</evidence>
<evidence type="ECO:0000256" key="5">
    <source>
        <dbReference type="ARBA" id="ARBA00022989"/>
    </source>
</evidence>
<evidence type="ECO:0000256" key="7">
    <source>
        <dbReference type="SAM" id="Phobius"/>
    </source>
</evidence>